<dbReference type="HOGENOM" id="CLU_2901062_0_0_5"/>
<dbReference type="KEGG" id="rei:IE4771_PE00083"/>
<proteinExistence type="predicted"/>
<organism evidence="1 2">
    <name type="scientific">Rhizobium etli bv. mimosae str. IE4771</name>
    <dbReference type="NCBI Taxonomy" id="1432050"/>
    <lineage>
        <taxon>Bacteria</taxon>
        <taxon>Pseudomonadati</taxon>
        <taxon>Pseudomonadota</taxon>
        <taxon>Alphaproteobacteria</taxon>
        <taxon>Hyphomicrobiales</taxon>
        <taxon>Rhizobiaceae</taxon>
        <taxon>Rhizobium/Agrobacterium group</taxon>
        <taxon>Rhizobium</taxon>
    </lineage>
</organism>
<keyword evidence="1" id="KW-0614">Plasmid</keyword>
<sequence>MLLEGGLNAFGQLPNQVRLGRPVAVRALTALAITPNFCAEIGFSDASVTQLFCRQLFNFFLT</sequence>
<evidence type="ECO:0000313" key="2">
    <source>
        <dbReference type="Proteomes" id="UP000027180"/>
    </source>
</evidence>
<gene>
    <name evidence="1" type="ORF">IE4771_PE00083</name>
</gene>
<accession>A0A060ICD2</accession>
<dbReference type="EMBL" id="CP006991">
    <property type="protein sequence ID" value="AIC31309.1"/>
    <property type="molecule type" value="Genomic_DNA"/>
</dbReference>
<name>A0A060ICD2_RHIET</name>
<dbReference type="Proteomes" id="UP000027180">
    <property type="component" value="Plasmid pRetIE4771e"/>
</dbReference>
<evidence type="ECO:0000313" key="1">
    <source>
        <dbReference type="EMBL" id="AIC31309.1"/>
    </source>
</evidence>
<dbReference type="AlphaFoldDB" id="A0A060ICD2"/>
<reference evidence="1 2" key="1">
    <citation type="submission" date="2013-12" db="EMBL/GenBank/DDBJ databases">
        <title>Complete genome sequence of Rhizobium etli bv. mimosae IE4771.</title>
        <authorList>
            <person name="Bustos P."/>
            <person name="Santamaria R.I."/>
            <person name="Lozano L."/>
            <person name="Ormeno-Orrillo E."/>
            <person name="Rogel M.A."/>
            <person name="Romero D."/>
            <person name="Cevallos M.A."/>
            <person name="Martinez-Romero E."/>
            <person name="Gonzalez V."/>
        </authorList>
    </citation>
    <scope>NUCLEOTIDE SEQUENCE [LARGE SCALE GENOMIC DNA]</scope>
    <source>
        <strain evidence="1 2">IE4771</strain>
        <plasmid evidence="2">Plasmid pRetIE4771e</plasmid>
    </source>
</reference>
<geneLocation type="plasmid" evidence="1 2">
    <name>pRetIE4771e</name>
</geneLocation>
<protein>
    <submittedName>
        <fullName evidence="1">Uncharacterized protein</fullName>
    </submittedName>
</protein>